<name>A0A7S1I2V7_9EUGL</name>
<proteinExistence type="predicted"/>
<dbReference type="EMBL" id="HBGA01027646">
    <property type="protein sequence ID" value="CAD8999206.1"/>
    <property type="molecule type" value="Transcribed_RNA"/>
</dbReference>
<reference evidence="1" key="1">
    <citation type="submission" date="2021-01" db="EMBL/GenBank/DDBJ databases">
        <authorList>
            <person name="Corre E."/>
            <person name="Pelletier E."/>
            <person name="Niang G."/>
            <person name="Scheremetjew M."/>
            <person name="Finn R."/>
            <person name="Kale V."/>
            <person name="Holt S."/>
            <person name="Cochrane G."/>
            <person name="Meng A."/>
            <person name="Brown T."/>
            <person name="Cohen L."/>
        </authorList>
    </citation>
    <scope>NUCLEOTIDE SEQUENCE</scope>
    <source>
        <strain evidence="1">NIES-381</strain>
    </source>
</reference>
<accession>A0A7S1I2V7</accession>
<dbReference type="AlphaFoldDB" id="A0A7S1I2V7"/>
<sequence>MPPAVSRHRSPSRSPHVPCEALSCYSALLVHQALQLHRGSQILPVRPVPMADCDLAPGFEAVPATQFCRQGYKAASPPRTSISAAVEAKVQAQMQQRRAEALRQRTGESAAFKHADSTHIVPRVFPLLCHELMTCCQTFRRLNLHAFLLHFTHLPLVVVTSEDALDLLVVLFHIIEGPGTTADPLQVQRHSIIADLAFQCLCRLLTPPHMHYAVVLGALKQLCKKLGVTEEDWYQRPPPVPPKLSLAQQIIALKYQGKAESVSAVSTSVSVVAARQRENTKIYFKRVEARNQFIELSTPHLQTLSEKEFLRRRRAFQEFDVGNVGSISIDNLMVAGEKIGNYSFSVDMFKGVARQERDSITFLEVMLAWFPSIPLNVLEAYDAQAGVEPVHPDDEEEEEAEEEEPLTELLCNPAAESLKRSEVVFLRTKYLEVVSERSVQRLTLPDLMAAEEMIAGNAFTKDMFMGCCVNHGVNGGIMFKDVLREWFPLIDEENLQRYTLMSKHVAEVAAAAQSPPGSPHSVRSRKSEAAADDLAETVIRLPVPHGDGQWVTPTSLRLTRLLERPETRFYCHRLLSGLDLSGVFIFPFMEPQHVHVYFPQAFTRRAKVFRDFITCPRRPRQPRRAREGPQAWVHIKTNIGVGSKTMYRFLVEGYNYGMNSAIRSEIVGCTPLRGGADRPGPHGYPEGWDSFSAVDHAKGAEISQYFSTDGYVVILLMAESFFNVGFGVSAWLVHHGFGADQSIAATIYHQDDRL</sequence>
<dbReference type="InterPro" id="IPR011992">
    <property type="entry name" value="EF-hand-dom_pair"/>
</dbReference>
<dbReference type="SUPFAM" id="SSF47473">
    <property type="entry name" value="EF-hand"/>
    <property type="match status" value="1"/>
</dbReference>
<evidence type="ECO:0000313" key="1">
    <source>
        <dbReference type="EMBL" id="CAD8999206.1"/>
    </source>
</evidence>
<gene>
    <name evidence="1" type="ORF">EGYM00392_LOCUS10278</name>
</gene>
<organism evidence="1">
    <name type="scientific">Eutreptiella gymnastica</name>
    <dbReference type="NCBI Taxonomy" id="73025"/>
    <lineage>
        <taxon>Eukaryota</taxon>
        <taxon>Discoba</taxon>
        <taxon>Euglenozoa</taxon>
        <taxon>Euglenida</taxon>
        <taxon>Spirocuta</taxon>
        <taxon>Euglenophyceae</taxon>
        <taxon>Eutreptiales</taxon>
        <taxon>Eutreptiaceae</taxon>
        <taxon>Eutreptiella</taxon>
    </lineage>
</organism>
<protein>
    <submittedName>
        <fullName evidence="1">Uncharacterized protein</fullName>
    </submittedName>
</protein>